<evidence type="ECO:0000313" key="2">
    <source>
        <dbReference type="EMBL" id="RDX76402.1"/>
    </source>
</evidence>
<accession>A0A371FDL6</accession>
<proteinExistence type="predicted"/>
<dbReference type="EMBL" id="QJKJ01009517">
    <property type="protein sequence ID" value="RDX76402.1"/>
    <property type="molecule type" value="Genomic_DNA"/>
</dbReference>
<protein>
    <recommendedName>
        <fullName evidence="1">Retrotransposon gag domain-containing protein</fullName>
    </recommendedName>
</protein>
<organism evidence="2 3">
    <name type="scientific">Mucuna pruriens</name>
    <name type="common">Velvet bean</name>
    <name type="synonym">Dolichos pruriens</name>
    <dbReference type="NCBI Taxonomy" id="157652"/>
    <lineage>
        <taxon>Eukaryota</taxon>
        <taxon>Viridiplantae</taxon>
        <taxon>Streptophyta</taxon>
        <taxon>Embryophyta</taxon>
        <taxon>Tracheophyta</taxon>
        <taxon>Spermatophyta</taxon>
        <taxon>Magnoliopsida</taxon>
        <taxon>eudicotyledons</taxon>
        <taxon>Gunneridae</taxon>
        <taxon>Pentapetalae</taxon>
        <taxon>rosids</taxon>
        <taxon>fabids</taxon>
        <taxon>Fabales</taxon>
        <taxon>Fabaceae</taxon>
        <taxon>Papilionoideae</taxon>
        <taxon>50 kb inversion clade</taxon>
        <taxon>NPAAA clade</taxon>
        <taxon>indigoferoid/millettioid clade</taxon>
        <taxon>Phaseoleae</taxon>
        <taxon>Mucuna</taxon>
    </lineage>
</organism>
<name>A0A371FDL6_MUCPR</name>
<dbReference type="Pfam" id="PF03732">
    <property type="entry name" value="Retrotrans_gag"/>
    <property type="match status" value="1"/>
</dbReference>
<dbReference type="AlphaFoldDB" id="A0A371FDL6"/>
<feature type="domain" description="Retrotransposon gag" evidence="1">
    <location>
        <begin position="240"/>
        <end position="323"/>
    </location>
</feature>
<sequence>MLHVVFFVSIYALFNYFIQKLIKLFSHSICSTIQPRNTGEEVKPRHIVPNNKSPKQLRKLHQQLLELPPAFSTIFFPQSNPTNYVVNSISLKFTDKLEEQECLMFSIIALTSSSLTARNDWILLVLRRCKTEMLLICLQYTPYGAAEISLESYGRGFSLPHVQHRRMRSPELGPSRDGASLRGHTFGLRNRVCGEDMNLVGGGFLLSEFLEEKGIRDVEKIFCAMECIDAQKVTFGTYVLVEEAEHWWENICACMEAKGQAIIWENFKRIFLEKCFPEDIKNKKEMEFLELKQGNMSMENYSAKFDELLRYFSHYQNEDGERSKCVKFINEIKDRIKGIEIEKWKEFRDGLPPIFRGKSDKRMKIQHASWRIW</sequence>
<keyword evidence="3" id="KW-1185">Reference proteome</keyword>
<dbReference type="Proteomes" id="UP000257109">
    <property type="component" value="Unassembled WGS sequence"/>
</dbReference>
<feature type="non-terminal residue" evidence="2">
    <location>
        <position position="1"/>
    </location>
</feature>
<dbReference type="OrthoDB" id="1936908at2759"/>
<gene>
    <name evidence="2" type="ORF">CR513_43605</name>
</gene>
<reference evidence="2" key="1">
    <citation type="submission" date="2018-05" db="EMBL/GenBank/DDBJ databases">
        <title>Draft genome of Mucuna pruriens seed.</title>
        <authorList>
            <person name="Nnadi N.E."/>
            <person name="Vos R."/>
            <person name="Hasami M.H."/>
            <person name="Devisetty U.K."/>
            <person name="Aguiy J.C."/>
        </authorList>
    </citation>
    <scope>NUCLEOTIDE SEQUENCE [LARGE SCALE GENOMIC DNA]</scope>
    <source>
        <strain evidence="2">JCA_2017</strain>
    </source>
</reference>
<evidence type="ECO:0000313" key="3">
    <source>
        <dbReference type="Proteomes" id="UP000257109"/>
    </source>
</evidence>
<comment type="caution">
    <text evidence="2">The sequence shown here is derived from an EMBL/GenBank/DDBJ whole genome shotgun (WGS) entry which is preliminary data.</text>
</comment>
<evidence type="ECO:0000259" key="1">
    <source>
        <dbReference type="Pfam" id="PF03732"/>
    </source>
</evidence>
<dbReference type="InterPro" id="IPR005162">
    <property type="entry name" value="Retrotrans_gag_dom"/>
</dbReference>